<gene>
    <name evidence="1" type="ORF">S01H1_25541</name>
</gene>
<evidence type="ECO:0000313" key="1">
    <source>
        <dbReference type="EMBL" id="GAF90441.1"/>
    </source>
</evidence>
<proteinExistence type="predicted"/>
<dbReference type="AlphaFoldDB" id="X0TTC8"/>
<sequence>YSRQYTRKNRALIRRKKLKFKRSGEGRKRGLLKKRMALKFKTPTGRIKVRYHKTRGGQGGKRVKKKQENKK</sequence>
<organism evidence="1">
    <name type="scientific">marine sediment metagenome</name>
    <dbReference type="NCBI Taxonomy" id="412755"/>
    <lineage>
        <taxon>unclassified sequences</taxon>
        <taxon>metagenomes</taxon>
        <taxon>ecological metagenomes</taxon>
    </lineage>
</organism>
<accession>X0TTC8</accession>
<comment type="caution">
    <text evidence="1">The sequence shown here is derived from an EMBL/GenBank/DDBJ whole genome shotgun (WGS) entry which is preliminary data.</text>
</comment>
<protein>
    <submittedName>
        <fullName evidence="1">Uncharacterized protein</fullName>
    </submittedName>
</protein>
<dbReference type="EMBL" id="BARS01015437">
    <property type="protein sequence ID" value="GAF90441.1"/>
    <property type="molecule type" value="Genomic_DNA"/>
</dbReference>
<name>X0TTC8_9ZZZZ</name>
<feature type="non-terminal residue" evidence="1">
    <location>
        <position position="1"/>
    </location>
</feature>
<reference evidence="1" key="1">
    <citation type="journal article" date="2014" name="Front. Microbiol.">
        <title>High frequency of phylogenetically diverse reductive dehalogenase-homologous genes in deep subseafloor sedimentary metagenomes.</title>
        <authorList>
            <person name="Kawai M."/>
            <person name="Futagami T."/>
            <person name="Toyoda A."/>
            <person name="Takaki Y."/>
            <person name="Nishi S."/>
            <person name="Hori S."/>
            <person name="Arai W."/>
            <person name="Tsubouchi T."/>
            <person name="Morono Y."/>
            <person name="Uchiyama I."/>
            <person name="Ito T."/>
            <person name="Fujiyama A."/>
            <person name="Inagaki F."/>
            <person name="Takami H."/>
        </authorList>
    </citation>
    <scope>NUCLEOTIDE SEQUENCE</scope>
    <source>
        <strain evidence="1">Expedition CK06-06</strain>
    </source>
</reference>